<dbReference type="InterPro" id="IPR042097">
    <property type="entry name" value="Aminopeptidase_N-like_N_sf"/>
</dbReference>
<dbReference type="SUPFAM" id="SSF63737">
    <property type="entry name" value="Leukotriene A4 hydrolase N-terminal domain"/>
    <property type="match status" value="1"/>
</dbReference>
<keyword evidence="3 11" id="KW-0645">Protease</keyword>
<evidence type="ECO:0000256" key="3">
    <source>
        <dbReference type="ARBA" id="ARBA00022670"/>
    </source>
</evidence>
<dbReference type="GO" id="GO:0006508">
    <property type="term" value="P:proteolysis"/>
    <property type="evidence" value="ECO:0000318"/>
    <property type="project" value="GO_Central"/>
</dbReference>
<dbReference type="Pfam" id="PF17900">
    <property type="entry name" value="Peptidase_M1_N"/>
    <property type="match status" value="1"/>
</dbReference>
<dbReference type="PANTHER" id="PTHR11533">
    <property type="entry name" value="PROTEASE M1 ZINC METALLOPROTEASE"/>
    <property type="match status" value="1"/>
</dbReference>
<evidence type="ECO:0000256" key="11">
    <source>
        <dbReference type="RuleBase" id="RU364040"/>
    </source>
</evidence>
<dbReference type="InterPro" id="IPR050344">
    <property type="entry name" value="Peptidase_M1_aminopeptidases"/>
</dbReference>
<evidence type="ECO:0000256" key="10">
    <source>
        <dbReference type="PIRSR" id="PIRSR634016-4"/>
    </source>
</evidence>
<dbReference type="InterPro" id="IPR001930">
    <property type="entry name" value="Peptidase_M1"/>
</dbReference>
<feature type="site" description="Transition state stabilizer" evidence="10">
    <location>
        <position position="444"/>
    </location>
</feature>
<reference evidence="15 16" key="1">
    <citation type="submission" date="2009-12" db="EMBL/GenBank/DDBJ databases">
        <title>The draft genome of Batrachochytrium dendrobatidis.</title>
        <authorList>
            <consortium name="US DOE Joint Genome Institute (JGI-PGF)"/>
            <person name="Kuo A."/>
            <person name="Salamov A."/>
            <person name="Schmutz J."/>
            <person name="Lucas S."/>
            <person name="Pitluck S."/>
            <person name="Rosenblum E."/>
            <person name="Stajich J."/>
            <person name="Eisen M."/>
            <person name="Grigoriev I.V."/>
        </authorList>
    </citation>
    <scope>NUCLEOTIDE SEQUENCE [LARGE SCALE GENOMIC DNA]</scope>
    <source>
        <strain evidence="16">JAM81 / FGSC 10211</strain>
    </source>
</reference>
<dbReference type="GO" id="GO:0043171">
    <property type="term" value="P:peptide catabolic process"/>
    <property type="evidence" value="ECO:0000318"/>
    <property type="project" value="GO_Central"/>
</dbReference>
<dbReference type="EC" id="3.4.11.-" evidence="11"/>
<keyword evidence="4 9" id="KW-0479">Metal-binding</keyword>
<dbReference type="OrthoDB" id="10031169at2759"/>
<evidence type="ECO:0000256" key="8">
    <source>
        <dbReference type="PIRSR" id="PIRSR634016-1"/>
    </source>
</evidence>
<dbReference type="InterPro" id="IPR027268">
    <property type="entry name" value="Peptidase_M4/M1_CTD_sf"/>
</dbReference>
<dbReference type="SUPFAM" id="SSF55486">
    <property type="entry name" value="Metalloproteases ('zincins'), catalytic domain"/>
    <property type="match status" value="1"/>
</dbReference>
<dbReference type="Pfam" id="PF01433">
    <property type="entry name" value="Peptidase_M1"/>
    <property type="match status" value="1"/>
</dbReference>
<evidence type="ECO:0000256" key="7">
    <source>
        <dbReference type="ARBA" id="ARBA00023049"/>
    </source>
</evidence>
<dbReference type="InterPro" id="IPR024571">
    <property type="entry name" value="ERAP1-like_C_dom"/>
</dbReference>
<evidence type="ECO:0000313" key="16">
    <source>
        <dbReference type="Proteomes" id="UP000007241"/>
    </source>
</evidence>
<keyword evidence="5 11" id="KW-0378">Hydrolase</keyword>
<dbReference type="AlphaFoldDB" id="F4P0X8"/>
<dbReference type="Gene3D" id="1.25.50.20">
    <property type="match status" value="1"/>
</dbReference>
<proteinExistence type="inferred from homology"/>
<dbReference type="Gene3D" id="2.60.40.1730">
    <property type="entry name" value="tricorn interacting facor f3 domain"/>
    <property type="match status" value="1"/>
</dbReference>
<dbReference type="GO" id="GO:0070006">
    <property type="term" value="F:metalloaminopeptidase activity"/>
    <property type="evidence" value="ECO:0000318"/>
    <property type="project" value="GO_Central"/>
</dbReference>
<feature type="binding site" evidence="9">
    <location>
        <position position="362"/>
    </location>
    <ligand>
        <name>Zn(2+)</name>
        <dbReference type="ChEBI" id="CHEBI:29105"/>
        <note>catalytic</note>
    </ligand>
</feature>
<organism evidence="15 16">
    <name type="scientific">Batrachochytrium dendrobatidis (strain JAM81 / FGSC 10211)</name>
    <name type="common">Frog chytrid fungus</name>
    <dbReference type="NCBI Taxonomy" id="684364"/>
    <lineage>
        <taxon>Eukaryota</taxon>
        <taxon>Fungi</taxon>
        <taxon>Fungi incertae sedis</taxon>
        <taxon>Chytridiomycota</taxon>
        <taxon>Chytridiomycota incertae sedis</taxon>
        <taxon>Chytridiomycetes</taxon>
        <taxon>Rhizophydiales</taxon>
        <taxon>Rhizophydiales incertae sedis</taxon>
        <taxon>Batrachochytrium</taxon>
    </lineage>
</organism>
<dbReference type="FunFam" id="2.60.40.1730:FF:000002">
    <property type="entry name" value="Aminopeptidase"/>
    <property type="match status" value="1"/>
</dbReference>
<name>F4P0X8_BATDJ</name>
<dbReference type="InterPro" id="IPR045357">
    <property type="entry name" value="Aminopeptidase_N-like_N"/>
</dbReference>
<dbReference type="EMBL" id="GL882882">
    <property type="protein sequence ID" value="EGF81669.1"/>
    <property type="molecule type" value="Genomic_DNA"/>
</dbReference>
<feature type="binding site" evidence="9">
    <location>
        <position position="381"/>
    </location>
    <ligand>
        <name>Zn(2+)</name>
        <dbReference type="ChEBI" id="CHEBI:29105"/>
        <note>catalytic</note>
    </ligand>
</feature>
<dbReference type="PRINTS" id="PR00756">
    <property type="entry name" value="ALADIPTASE"/>
</dbReference>
<feature type="binding site" evidence="9">
    <location>
        <position position="358"/>
    </location>
    <ligand>
        <name>Zn(2+)</name>
        <dbReference type="ChEBI" id="CHEBI:29105"/>
        <note>catalytic</note>
    </ligand>
</feature>
<dbReference type="InParanoid" id="F4P0X8"/>
<dbReference type="OMA" id="FIPCVDH"/>
<evidence type="ECO:0000256" key="2">
    <source>
        <dbReference type="ARBA" id="ARBA00022438"/>
    </source>
</evidence>
<dbReference type="GeneID" id="18240593"/>
<dbReference type="InterPro" id="IPR014782">
    <property type="entry name" value="Peptidase_M1_dom"/>
</dbReference>
<keyword evidence="2 11" id="KW-0031">Aminopeptidase</keyword>
<dbReference type="InterPro" id="IPR034016">
    <property type="entry name" value="M1_APN-typ"/>
</dbReference>
<dbReference type="Pfam" id="PF11838">
    <property type="entry name" value="ERAP1_C"/>
    <property type="match status" value="1"/>
</dbReference>
<dbReference type="FunFam" id="1.10.390.10:FF:000001">
    <property type="entry name" value="Aminopeptidase"/>
    <property type="match status" value="1"/>
</dbReference>
<feature type="domain" description="ERAP1-like C-terminal" evidence="13">
    <location>
        <begin position="590"/>
        <end position="926"/>
    </location>
</feature>
<keyword evidence="6 9" id="KW-0862">Zinc</keyword>
<comment type="cofactor">
    <cofactor evidence="9 11">
        <name>Zn(2+)</name>
        <dbReference type="ChEBI" id="CHEBI:29105"/>
    </cofactor>
    <text evidence="9 11">Binds 1 zinc ion per subunit.</text>
</comment>
<dbReference type="STRING" id="684364.F4P0X8"/>
<dbReference type="Gene3D" id="1.10.390.10">
    <property type="entry name" value="Neutral Protease Domain 2"/>
    <property type="match status" value="1"/>
</dbReference>
<dbReference type="Gene3D" id="2.60.40.1910">
    <property type="match status" value="1"/>
</dbReference>
<evidence type="ECO:0000256" key="6">
    <source>
        <dbReference type="ARBA" id="ARBA00022833"/>
    </source>
</evidence>
<dbReference type="FunCoup" id="F4P0X8">
    <property type="interactions" value="474"/>
</dbReference>
<dbReference type="GO" id="GO:0005576">
    <property type="term" value="C:extracellular region"/>
    <property type="evidence" value="ECO:0000318"/>
    <property type="project" value="GO_Central"/>
</dbReference>
<feature type="domain" description="Aminopeptidase N-like N-terminal" evidence="14">
    <location>
        <begin position="54"/>
        <end position="245"/>
    </location>
</feature>
<evidence type="ECO:0000259" key="12">
    <source>
        <dbReference type="Pfam" id="PF01433"/>
    </source>
</evidence>
<comment type="similarity">
    <text evidence="1 11">Belongs to the peptidase M1 family.</text>
</comment>
<gene>
    <name evidence="15" type="ORF">BATDEDRAFT_34911</name>
</gene>
<keyword evidence="7 11" id="KW-0482">Metalloprotease</keyword>
<accession>F4P0X8</accession>
<dbReference type="RefSeq" id="XP_006678037.1">
    <property type="nucleotide sequence ID" value="XM_006677974.1"/>
</dbReference>
<sequence length="955" mass="106730">MTWSTRNQQSVESYKNTSFSTLLVQQKQYIIVCNNGPLQSGSSTSREVLPTNVKPSHYSLSITPNFESFEFAGHVQISLDVKEETSTIVANANELNIKSASIVVVHVKTETTQTAKAITLDKKKETVTFEFETPLPAGAKVELTVDYTGIHNDQMAGLYRSSYTGKDDVKKHLVVTQFEATDCRRAIPCWDEPNLKATFDVKLIVDPVFCALSNMNQTEERTVQHENKSLKEITFARTPIMSTYLLAMAVGDFEYIETMAQPKLPANAKPITVRVYTLKGQSHLGKFALDVGARTLEYFSEYFDLAYPLPKMDMIAIPDFGAGAMENWGLVTYREVMLLVDENTSAPAKQGVAYVVGHELAHQWFGNLVTMDWWSELWLNEGFATFVGWLATDNIFPEWKVWTQFVTGDYSKGMGLDSMRSSHPIEVDVQSPAEINQIFDAISYSKGASVIRMLSSFLTTEIFSAGVRIYLKKFAYSNATTLDLWAALSEVSGHDVAKLMYSWTRTMGYPILSVTNEEFDESKQELTLTVRQSRFLSSGDLTPDEDASSLWTVPLTIVTHVNPHSPTRHVLTEKETKITFPYSHENNFFWKFNYRSNGFYRTNLDTKQQAHLGAALAANLSLFTTEDRIGIISDAFATAKSGNSLTAGALDISRGFVAEEDFIVLSELSANVASVSVILLNESEEVRNGIDMLKRYLFSPKAKASGFEYSKTEGHLAAMKRTLVIAAAADAKDPVVIKELIDRFHKFVGGDESALDTNLRSIAYRTACKNTDDESVFEALLNIYKTSTNVEARLTALSTLGASPNINVVNRVLNEVLMDGNLVRLQDMMYPLNSLRSSPALKEVLPIMWNFLKSNWPVLYERLKPSLGLLGASVQLCVSGQIGNAFADEVEAWSRGDELATDEEKATRVEQLKAAQRPLNQSIERVRSSTKWLERDRETIQKWIESNKTVLSNSC</sequence>
<evidence type="ECO:0000256" key="5">
    <source>
        <dbReference type="ARBA" id="ARBA00022801"/>
    </source>
</evidence>
<evidence type="ECO:0000313" key="15">
    <source>
        <dbReference type="EMBL" id="EGF81669.1"/>
    </source>
</evidence>
<dbReference type="MEROPS" id="M01.A25"/>
<evidence type="ECO:0000256" key="4">
    <source>
        <dbReference type="ARBA" id="ARBA00022723"/>
    </source>
</evidence>
<dbReference type="GO" id="GO:0008270">
    <property type="term" value="F:zinc ion binding"/>
    <property type="evidence" value="ECO:0007669"/>
    <property type="project" value="UniProtKB-UniRule"/>
</dbReference>
<dbReference type="CDD" id="cd09601">
    <property type="entry name" value="M1_APN-Q_like"/>
    <property type="match status" value="1"/>
</dbReference>
<evidence type="ECO:0000259" key="14">
    <source>
        <dbReference type="Pfam" id="PF17900"/>
    </source>
</evidence>
<evidence type="ECO:0000256" key="1">
    <source>
        <dbReference type="ARBA" id="ARBA00010136"/>
    </source>
</evidence>
<keyword evidence="16" id="KW-1185">Reference proteome</keyword>
<dbReference type="Proteomes" id="UP000007241">
    <property type="component" value="Unassembled WGS sequence"/>
</dbReference>
<evidence type="ECO:0000256" key="9">
    <source>
        <dbReference type="PIRSR" id="PIRSR634016-3"/>
    </source>
</evidence>
<feature type="active site" description="Proton acceptor" evidence="8">
    <location>
        <position position="359"/>
    </location>
</feature>
<dbReference type="PANTHER" id="PTHR11533:SF174">
    <property type="entry name" value="PUROMYCIN-SENSITIVE AMINOPEPTIDASE-RELATED"/>
    <property type="match status" value="1"/>
</dbReference>
<protein>
    <recommendedName>
        <fullName evidence="11">Aminopeptidase</fullName>
        <ecNumber evidence="11">3.4.11.-</ecNumber>
    </recommendedName>
</protein>
<feature type="domain" description="Peptidase M1 membrane alanine aminopeptidase" evidence="12">
    <location>
        <begin position="287"/>
        <end position="503"/>
    </location>
</feature>
<dbReference type="HOGENOM" id="CLU_003705_0_2_1"/>
<evidence type="ECO:0000259" key="13">
    <source>
        <dbReference type="Pfam" id="PF11838"/>
    </source>
</evidence>